<dbReference type="AlphaFoldDB" id="A0A133U5C2"/>
<name>A0A133U5C2_9EURY</name>
<accession>A0A133U5C2</accession>
<keyword evidence="3" id="KW-1185">Reference proteome</keyword>
<organism evidence="2 3">
    <name type="scientific">candidate division MSBL1 archaeon SCGC-AAA259A05</name>
    <dbReference type="NCBI Taxonomy" id="1698259"/>
    <lineage>
        <taxon>Archaea</taxon>
        <taxon>Methanobacteriati</taxon>
        <taxon>Methanobacteriota</taxon>
        <taxon>candidate division MSBL1</taxon>
    </lineage>
</organism>
<comment type="caution">
    <text evidence="2">The sequence shown here is derived from an EMBL/GenBank/DDBJ whole genome shotgun (WGS) entry which is preliminary data.</text>
</comment>
<evidence type="ECO:0000313" key="2">
    <source>
        <dbReference type="EMBL" id="KXA89371.1"/>
    </source>
</evidence>
<evidence type="ECO:0000256" key="1">
    <source>
        <dbReference type="SAM" id="MobiDB-lite"/>
    </source>
</evidence>
<evidence type="ECO:0000313" key="3">
    <source>
        <dbReference type="Proteomes" id="UP000070163"/>
    </source>
</evidence>
<dbReference type="EMBL" id="LHXJ01000082">
    <property type="protein sequence ID" value="KXA89371.1"/>
    <property type="molecule type" value="Genomic_DNA"/>
</dbReference>
<feature type="region of interest" description="Disordered" evidence="1">
    <location>
        <begin position="62"/>
        <end position="82"/>
    </location>
</feature>
<dbReference type="Proteomes" id="UP000070163">
    <property type="component" value="Unassembled WGS sequence"/>
</dbReference>
<gene>
    <name evidence="2" type="ORF">AKJ57_05390</name>
</gene>
<sequence length="101" mass="11408">MQVGGSATENNQRQDFLKHFHRLKTPLLGAMRGGGELHASIPVHKAIDMSFGPRRKWKAWKPTAQAKGIQSKVARSGPRPPLIAIRPYKKKQHKNNSYEEI</sequence>
<reference evidence="2 3" key="1">
    <citation type="journal article" date="2016" name="Sci. Rep.">
        <title>Metabolic traits of an uncultured archaeal lineage -MSBL1- from brine pools of the Red Sea.</title>
        <authorList>
            <person name="Mwirichia R."/>
            <person name="Alam I."/>
            <person name="Rashid M."/>
            <person name="Vinu M."/>
            <person name="Ba-Alawi W."/>
            <person name="Anthony Kamau A."/>
            <person name="Kamanda Ngugi D."/>
            <person name="Goker M."/>
            <person name="Klenk H.P."/>
            <person name="Bajic V."/>
            <person name="Stingl U."/>
        </authorList>
    </citation>
    <scope>NUCLEOTIDE SEQUENCE [LARGE SCALE GENOMIC DNA]</scope>
    <source>
        <strain evidence="2">SCGC-AAA259A05</strain>
    </source>
</reference>
<proteinExistence type="predicted"/>
<protein>
    <submittedName>
        <fullName evidence="2">Uncharacterized protein</fullName>
    </submittedName>
</protein>